<reference evidence="1" key="1">
    <citation type="journal article" date="2014" name="Front. Microbiol.">
        <title>High frequency of phylogenetically diverse reductive dehalogenase-homologous genes in deep subseafloor sedimentary metagenomes.</title>
        <authorList>
            <person name="Kawai M."/>
            <person name="Futagami T."/>
            <person name="Toyoda A."/>
            <person name="Takaki Y."/>
            <person name="Nishi S."/>
            <person name="Hori S."/>
            <person name="Arai W."/>
            <person name="Tsubouchi T."/>
            <person name="Morono Y."/>
            <person name="Uchiyama I."/>
            <person name="Ito T."/>
            <person name="Fujiyama A."/>
            <person name="Inagaki F."/>
            <person name="Takami H."/>
        </authorList>
    </citation>
    <scope>NUCLEOTIDE SEQUENCE</scope>
    <source>
        <strain evidence="1">Expedition CK06-06</strain>
    </source>
</reference>
<name>X1E5V9_9ZZZZ</name>
<dbReference type="InterPro" id="IPR026595">
    <property type="entry name" value="CHP04279"/>
</dbReference>
<organism evidence="1">
    <name type="scientific">marine sediment metagenome</name>
    <dbReference type="NCBI Taxonomy" id="412755"/>
    <lineage>
        <taxon>unclassified sequences</taxon>
        <taxon>metagenomes</taxon>
        <taxon>ecological metagenomes</taxon>
    </lineage>
</organism>
<dbReference type="NCBIfam" id="TIGR04279">
    <property type="entry name" value="TIGR04279 domain"/>
    <property type="match status" value="1"/>
</dbReference>
<dbReference type="AlphaFoldDB" id="X1E5V9"/>
<proteinExistence type="predicted"/>
<gene>
    <name evidence="1" type="ORF">S01H4_58572</name>
</gene>
<comment type="caution">
    <text evidence="1">The sequence shown here is derived from an EMBL/GenBank/DDBJ whole genome shotgun (WGS) entry which is preliminary data.</text>
</comment>
<dbReference type="EMBL" id="BART01034228">
    <property type="protein sequence ID" value="GAH15785.1"/>
    <property type="molecule type" value="Genomic_DNA"/>
</dbReference>
<accession>X1E5V9</accession>
<evidence type="ECO:0000313" key="1">
    <source>
        <dbReference type="EMBL" id="GAH15785.1"/>
    </source>
</evidence>
<feature type="non-terminal residue" evidence="1">
    <location>
        <position position="182"/>
    </location>
</feature>
<protein>
    <submittedName>
        <fullName evidence="1">Uncharacterized protein</fullName>
    </submittedName>
</protein>
<sequence>MQEPLDYIFVYSATIVEVVEQTLSVSCPSSVDKGDNLNLNTGAGGVSAAILIEKTAYTGDVKLVSDSTVLSTAIHLNGIELATGALATGTLDIDTAIELLADVKTIIGADQMAIGVNPFGGSVSIPTYSLDTGEYVLLAGVVKLDPIRLVGVYEKTVSIVKPYTPSPSTGTRLNKPPVADAG</sequence>